<dbReference type="InterPro" id="IPR011701">
    <property type="entry name" value="MFS"/>
</dbReference>
<dbReference type="PRINTS" id="PR01036">
    <property type="entry name" value="TCRTETB"/>
</dbReference>
<evidence type="ECO:0000313" key="12">
    <source>
        <dbReference type="Proteomes" id="UP000674234"/>
    </source>
</evidence>
<keyword evidence="12" id="KW-1185">Reference proteome</keyword>
<evidence type="ECO:0000256" key="1">
    <source>
        <dbReference type="ARBA" id="ARBA00004651"/>
    </source>
</evidence>
<dbReference type="GO" id="GO:0022857">
    <property type="term" value="F:transmembrane transporter activity"/>
    <property type="evidence" value="ECO:0007669"/>
    <property type="project" value="InterPro"/>
</dbReference>
<feature type="transmembrane region" description="Helical" evidence="9">
    <location>
        <begin position="406"/>
        <end position="424"/>
    </location>
</feature>
<keyword evidence="7 9" id="KW-0472">Membrane</keyword>
<evidence type="ECO:0000256" key="9">
    <source>
        <dbReference type="SAM" id="Phobius"/>
    </source>
</evidence>
<protein>
    <submittedName>
        <fullName evidence="11">DHA2 family efflux MFS transporter permease subunit</fullName>
    </submittedName>
</protein>
<evidence type="ECO:0000256" key="6">
    <source>
        <dbReference type="ARBA" id="ARBA00022989"/>
    </source>
</evidence>
<evidence type="ECO:0000256" key="5">
    <source>
        <dbReference type="ARBA" id="ARBA00022692"/>
    </source>
</evidence>
<feature type="transmembrane region" description="Helical" evidence="9">
    <location>
        <begin position="306"/>
        <end position="327"/>
    </location>
</feature>
<accession>A0A940WSV5</accession>
<organism evidence="11 12">
    <name type="scientific">Microbispora oryzae</name>
    <dbReference type="NCBI Taxonomy" id="2806554"/>
    <lineage>
        <taxon>Bacteria</taxon>
        <taxon>Bacillati</taxon>
        <taxon>Actinomycetota</taxon>
        <taxon>Actinomycetes</taxon>
        <taxon>Streptosporangiales</taxon>
        <taxon>Streptosporangiaceae</taxon>
        <taxon>Microbispora</taxon>
    </lineage>
</organism>
<dbReference type="NCBIfam" id="TIGR00711">
    <property type="entry name" value="efflux_EmrB"/>
    <property type="match status" value="1"/>
</dbReference>
<keyword evidence="5 9" id="KW-0812">Transmembrane</keyword>
<feature type="transmembrane region" description="Helical" evidence="9">
    <location>
        <begin position="141"/>
        <end position="162"/>
    </location>
</feature>
<evidence type="ECO:0000256" key="7">
    <source>
        <dbReference type="ARBA" id="ARBA00023136"/>
    </source>
</evidence>
<comment type="subcellular location">
    <subcellularLocation>
        <location evidence="1">Cell membrane</location>
        <topology evidence="1">Multi-pass membrane protein</topology>
    </subcellularLocation>
</comment>
<dbReference type="RefSeq" id="WP_210158095.1">
    <property type="nucleotide sequence ID" value="NZ_JAFCNB010000014.1"/>
</dbReference>
<dbReference type="Gene3D" id="1.20.1250.20">
    <property type="entry name" value="MFS general substrate transporter like domains"/>
    <property type="match status" value="1"/>
</dbReference>
<feature type="transmembrane region" description="Helical" evidence="9">
    <location>
        <begin position="363"/>
        <end position="385"/>
    </location>
</feature>
<feature type="transmembrane region" description="Helical" evidence="9">
    <location>
        <begin position="203"/>
        <end position="221"/>
    </location>
</feature>
<dbReference type="Pfam" id="PF07690">
    <property type="entry name" value="MFS_1"/>
    <property type="match status" value="1"/>
</dbReference>
<feature type="transmembrane region" description="Helical" evidence="9">
    <location>
        <begin position="106"/>
        <end position="129"/>
    </location>
</feature>
<feature type="transmembrane region" description="Helical" evidence="9">
    <location>
        <begin position="12"/>
        <end position="30"/>
    </location>
</feature>
<dbReference type="SUPFAM" id="SSF103473">
    <property type="entry name" value="MFS general substrate transporter"/>
    <property type="match status" value="1"/>
</dbReference>
<feature type="compositionally biased region" description="Low complexity" evidence="8">
    <location>
        <begin position="511"/>
        <end position="520"/>
    </location>
</feature>
<dbReference type="PANTHER" id="PTHR42718">
    <property type="entry name" value="MAJOR FACILITATOR SUPERFAMILY MULTIDRUG TRANSPORTER MFSC"/>
    <property type="match status" value="1"/>
</dbReference>
<keyword evidence="4" id="KW-1003">Cell membrane</keyword>
<sequence length="535" mass="54596">MTTPDPKARSGGALLLTFICIGIFMVYLDSTIVNVALPEIQRDLSTGLTQMQWIIDAYALVVACLLLTAGTLGDIYGRRRVFLIGLAGFLAASALCAVAPDYTFLLTARVLQGAAGSIMIPVSLALLSATYPQPAARARAIGVWAGIGGLALAAGPVLGGVLVDSLGWQAIFWVNIPFGLVSMVVLFAKLPESKAPARRRADVAGQIVFVIAMAGLAYGLIEASTRGWSDPVILGAFAVAAVALVVFVVWELNQDDPMLPMNLFRSPVLIVAGAVNFLGLFGLFGSIFLLTFYLQQVNGLSTTQTGVRFLALNVSIMVFSYLASVLAAKLGPKIPILIGSVASAAGLIRLAGLEPGTAFAGYWWAMALLGAGVSLVGAPATVALLSSVRPEQAGTASGVSNTFRQVGSVFGVALVGTLLVRHLSGGVPGALASVGLDPAQRAQAVGALSHGDLASIGDLPARFQEPVLQAVAPIFTDGLRIGFTAAAVGTLIGGLFALVVLPGRKKPAPAPAAAPAAGAQPAPPATAAPSDTVAG</sequence>
<dbReference type="AlphaFoldDB" id="A0A940WSV5"/>
<dbReference type="PANTHER" id="PTHR42718:SF9">
    <property type="entry name" value="MAJOR FACILITATOR SUPERFAMILY MULTIDRUG TRANSPORTER MFSC"/>
    <property type="match status" value="1"/>
</dbReference>
<dbReference type="InterPro" id="IPR004638">
    <property type="entry name" value="EmrB-like"/>
</dbReference>
<feature type="transmembrane region" description="Helical" evidence="9">
    <location>
        <begin position="334"/>
        <end position="351"/>
    </location>
</feature>
<evidence type="ECO:0000259" key="10">
    <source>
        <dbReference type="PROSITE" id="PS50850"/>
    </source>
</evidence>
<dbReference type="Gene3D" id="1.20.1720.10">
    <property type="entry name" value="Multidrug resistance protein D"/>
    <property type="match status" value="1"/>
</dbReference>
<keyword evidence="3" id="KW-0813">Transport</keyword>
<keyword evidence="6 9" id="KW-1133">Transmembrane helix</keyword>
<gene>
    <name evidence="11" type="ORF">JOL79_23700</name>
</gene>
<dbReference type="InterPro" id="IPR020846">
    <property type="entry name" value="MFS_dom"/>
</dbReference>
<feature type="transmembrane region" description="Helical" evidence="9">
    <location>
        <begin position="81"/>
        <end position="100"/>
    </location>
</feature>
<dbReference type="EMBL" id="JAFCNB010000014">
    <property type="protein sequence ID" value="MBP2706815.1"/>
    <property type="molecule type" value="Genomic_DNA"/>
</dbReference>
<dbReference type="PROSITE" id="PS50850">
    <property type="entry name" value="MFS"/>
    <property type="match status" value="1"/>
</dbReference>
<dbReference type="InterPro" id="IPR036259">
    <property type="entry name" value="MFS_trans_sf"/>
</dbReference>
<feature type="transmembrane region" description="Helical" evidence="9">
    <location>
        <begin position="168"/>
        <end position="191"/>
    </location>
</feature>
<evidence type="ECO:0000256" key="4">
    <source>
        <dbReference type="ARBA" id="ARBA00022475"/>
    </source>
</evidence>
<comment type="caution">
    <text evidence="11">The sequence shown here is derived from an EMBL/GenBank/DDBJ whole genome shotgun (WGS) entry which is preliminary data.</text>
</comment>
<comment type="similarity">
    <text evidence="2">Belongs to the major facilitator superfamily. EmrB family.</text>
</comment>
<feature type="region of interest" description="Disordered" evidence="8">
    <location>
        <begin position="507"/>
        <end position="535"/>
    </location>
</feature>
<feature type="transmembrane region" description="Helical" evidence="9">
    <location>
        <begin position="233"/>
        <end position="252"/>
    </location>
</feature>
<evidence type="ECO:0000313" key="11">
    <source>
        <dbReference type="EMBL" id="MBP2706815.1"/>
    </source>
</evidence>
<feature type="transmembrane region" description="Helical" evidence="9">
    <location>
        <begin position="481"/>
        <end position="501"/>
    </location>
</feature>
<feature type="transmembrane region" description="Helical" evidence="9">
    <location>
        <begin position="264"/>
        <end position="294"/>
    </location>
</feature>
<feature type="transmembrane region" description="Helical" evidence="9">
    <location>
        <begin position="50"/>
        <end position="69"/>
    </location>
</feature>
<evidence type="ECO:0000256" key="8">
    <source>
        <dbReference type="SAM" id="MobiDB-lite"/>
    </source>
</evidence>
<name>A0A940WSV5_9ACTN</name>
<dbReference type="GO" id="GO:0005886">
    <property type="term" value="C:plasma membrane"/>
    <property type="evidence" value="ECO:0007669"/>
    <property type="project" value="UniProtKB-SubCell"/>
</dbReference>
<reference evidence="11" key="1">
    <citation type="submission" date="2021-02" db="EMBL/GenBank/DDBJ databases">
        <title>Draft genome sequence of Microbispora sp. RL4-1S isolated from rice leaves in Thailand.</title>
        <authorList>
            <person name="Muangham S."/>
            <person name="Duangmal K."/>
        </authorList>
    </citation>
    <scope>NUCLEOTIDE SEQUENCE</scope>
    <source>
        <strain evidence="11">RL4-1S</strain>
    </source>
</reference>
<feature type="domain" description="Major facilitator superfamily (MFS) profile" evidence="10">
    <location>
        <begin position="15"/>
        <end position="505"/>
    </location>
</feature>
<evidence type="ECO:0000256" key="2">
    <source>
        <dbReference type="ARBA" id="ARBA00008537"/>
    </source>
</evidence>
<dbReference type="Proteomes" id="UP000674234">
    <property type="component" value="Unassembled WGS sequence"/>
</dbReference>
<dbReference type="CDD" id="cd17321">
    <property type="entry name" value="MFS_MMR_MDR_like"/>
    <property type="match status" value="1"/>
</dbReference>
<evidence type="ECO:0000256" key="3">
    <source>
        <dbReference type="ARBA" id="ARBA00022448"/>
    </source>
</evidence>
<proteinExistence type="inferred from homology"/>